<reference evidence="1" key="1">
    <citation type="submission" date="2009-11" db="EMBL/GenBank/DDBJ databases">
        <authorList>
            <consortium name="The Broad Institute Genome Sequencing Platform"/>
            <person name="Ward D."/>
            <person name="Feldgarden M."/>
            <person name="Earl A."/>
            <person name="Young S.K."/>
            <person name="Zeng Q."/>
            <person name="Koehrsen M."/>
            <person name="Alvarado L."/>
            <person name="Berlin A."/>
            <person name="Bochicchio J."/>
            <person name="Borenstein D."/>
            <person name="Chapman S.B."/>
            <person name="Chen Z."/>
            <person name="Engels R."/>
            <person name="Freedman E."/>
            <person name="Gellesch M."/>
            <person name="Goldberg J."/>
            <person name="Griggs A."/>
            <person name="Gujja S."/>
            <person name="Heilman E."/>
            <person name="Heiman D."/>
            <person name="Hepburn T."/>
            <person name="Howarth C."/>
            <person name="Jen D."/>
            <person name="Larson L."/>
            <person name="Lewis B."/>
            <person name="Mehta T."/>
            <person name="Park D."/>
            <person name="Pearson M."/>
            <person name="Roberts A."/>
            <person name="Saif S."/>
            <person name="Shea T."/>
            <person name="Shenoy N."/>
            <person name="Sisk P."/>
            <person name="Stolte C."/>
            <person name="Sykes S."/>
            <person name="Thomson T."/>
            <person name="Walk T."/>
            <person name="White J."/>
            <person name="Yandava C."/>
            <person name="Izard J."/>
            <person name="Baranova O.V."/>
            <person name="Blanton J.M."/>
            <person name="Tanner A.C."/>
            <person name="Dewhirst F.E."/>
            <person name="Haas B."/>
            <person name="Nusbaum C."/>
            <person name="Birren B."/>
        </authorList>
    </citation>
    <scope>NUCLEOTIDE SEQUENCE [LARGE SCALE GENOMIC DNA]</scope>
    <source>
        <strain evidence="1">1-1 BBBD Race 1</strain>
    </source>
</reference>
<proteinExistence type="predicted"/>
<name>A0A0C4F0N7_PUCT1</name>
<dbReference type="EMBL" id="ADAS02000003">
    <property type="protein sequence ID" value="OAV99463.1"/>
    <property type="molecule type" value="Genomic_DNA"/>
</dbReference>
<dbReference type="InterPro" id="IPR029033">
    <property type="entry name" value="His_PPase_superfam"/>
</dbReference>
<keyword evidence="3" id="KW-1185">Reference proteome</keyword>
<dbReference type="Gene3D" id="3.40.50.1240">
    <property type="entry name" value="Phosphoglycerate mutase-like"/>
    <property type="match status" value="1"/>
</dbReference>
<reference evidence="2 3" key="3">
    <citation type="journal article" date="2017" name="G3 (Bethesda)">
        <title>Comparative analysis highlights variable genome content of wheat rusts and divergence of the mating loci.</title>
        <authorList>
            <person name="Cuomo C.A."/>
            <person name="Bakkeren G."/>
            <person name="Khalil H.B."/>
            <person name="Panwar V."/>
            <person name="Joly D."/>
            <person name="Linning R."/>
            <person name="Sakthikumar S."/>
            <person name="Song X."/>
            <person name="Adiconis X."/>
            <person name="Fan L."/>
            <person name="Goldberg J.M."/>
            <person name="Levin J.Z."/>
            <person name="Young S."/>
            <person name="Zeng Q."/>
            <person name="Anikster Y."/>
            <person name="Bruce M."/>
            <person name="Wang M."/>
            <person name="Yin C."/>
            <person name="McCallum B."/>
            <person name="Szabo L.J."/>
            <person name="Hulbert S."/>
            <person name="Chen X."/>
            <person name="Fellers J.P."/>
        </authorList>
    </citation>
    <scope>NUCLEOTIDE SEQUENCE</scope>
    <source>
        <strain evidence="3">Isolate 1-1 / race 1 (BBBD)</strain>
        <strain evidence="2">isolate 1-1 / race 1 (BBBD)</strain>
    </source>
</reference>
<dbReference type="EnsemblFungi" id="PTTG_06654-t43_1">
    <property type="protein sequence ID" value="PTTG_06654-t43_1-p1"/>
    <property type="gene ID" value="PTTG_06654"/>
</dbReference>
<evidence type="ECO:0000313" key="3">
    <source>
        <dbReference type="Proteomes" id="UP000005240"/>
    </source>
</evidence>
<dbReference type="AlphaFoldDB" id="A0A0C4F0N7"/>
<protein>
    <recommendedName>
        <fullName evidence="4">Phosphoglycerate mutase</fullName>
    </recommendedName>
</protein>
<dbReference type="PANTHER" id="PTHR48100:SF54">
    <property type="entry name" value="PHOSPHATASE SPAC5H10.03-RELATED"/>
    <property type="match status" value="1"/>
</dbReference>
<gene>
    <name evidence="1" type="ORF">PTTG_06654</name>
</gene>
<dbReference type="VEuPathDB" id="FungiDB:PTTG_06654"/>
<evidence type="ECO:0000313" key="1">
    <source>
        <dbReference type="EMBL" id="OAV99463.1"/>
    </source>
</evidence>
<reference evidence="2" key="4">
    <citation type="submission" date="2025-05" db="UniProtKB">
        <authorList>
            <consortium name="EnsemblFungi"/>
        </authorList>
    </citation>
    <scope>IDENTIFICATION</scope>
    <source>
        <strain evidence="2">isolate 1-1 / race 1 (BBBD)</strain>
    </source>
</reference>
<dbReference type="GO" id="GO:0005737">
    <property type="term" value="C:cytoplasm"/>
    <property type="evidence" value="ECO:0007669"/>
    <property type="project" value="TreeGrafter"/>
</dbReference>
<dbReference type="InterPro" id="IPR050275">
    <property type="entry name" value="PGM_Phosphatase"/>
</dbReference>
<dbReference type="Proteomes" id="UP000005240">
    <property type="component" value="Unassembled WGS sequence"/>
</dbReference>
<dbReference type="SUPFAM" id="SSF53254">
    <property type="entry name" value="Phosphoglycerate mutase-like"/>
    <property type="match status" value="1"/>
</dbReference>
<dbReference type="OrthoDB" id="496981at2759"/>
<dbReference type="PANTHER" id="PTHR48100">
    <property type="entry name" value="BROAD-SPECIFICITY PHOSPHATASE YOR283W-RELATED"/>
    <property type="match status" value="1"/>
</dbReference>
<dbReference type="OMA" id="NALPCDT"/>
<sequence length="231" mass="26029">MGYKKIHIIRHAEAEHNVDQDYYRFPDAVLTPFGKQQCSVLDQSTEQTIQQTAKLLVSSPLRRTLQTSLIGLPTLIRRLGGPSSIIALPELQENSSSPADTGSSREALEQIEEFDGIDFGRLVKQWNSKTGFWSPDPKSLKSRAAWTRKWLAERPEDEIVVVSHGSALRFLTEEYGSHGLWNNCECRSYALVPSSSSKSFKLVRLPSFPQEQKPIIQQSSLITTCDPIEKQ</sequence>
<dbReference type="CDD" id="cd07067">
    <property type="entry name" value="HP_PGM_like"/>
    <property type="match status" value="1"/>
</dbReference>
<evidence type="ECO:0008006" key="4">
    <source>
        <dbReference type="Google" id="ProtNLM"/>
    </source>
</evidence>
<accession>A0A0C4F0N7</accession>
<dbReference type="GO" id="GO:0016791">
    <property type="term" value="F:phosphatase activity"/>
    <property type="evidence" value="ECO:0007669"/>
    <property type="project" value="TreeGrafter"/>
</dbReference>
<dbReference type="SMART" id="SM00855">
    <property type="entry name" value="PGAM"/>
    <property type="match status" value="1"/>
</dbReference>
<reference evidence="1" key="2">
    <citation type="submission" date="2016-05" db="EMBL/GenBank/DDBJ databases">
        <title>Comparative analysis highlights variable genome content of wheat rusts and divergence of the mating loci.</title>
        <authorList>
            <person name="Cuomo C.A."/>
            <person name="Bakkeren G."/>
            <person name="Szabo L."/>
            <person name="Khalil H."/>
            <person name="Joly D."/>
            <person name="Goldberg J."/>
            <person name="Young S."/>
            <person name="Zeng Q."/>
            <person name="Fellers J."/>
        </authorList>
    </citation>
    <scope>NUCLEOTIDE SEQUENCE [LARGE SCALE GENOMIC DNA]</scope>
    <source>
        <strain evidence="1">1-1 BBBD Race 1</strain>
    </source>
</reference>
<evidence type="ECO:0000313" key="2">
    <source>
        <dbReference type="EnsemblFungi" id="PTTG_06654-t43_1-p1"/>
    </source>
</evidence>
<dbReference type="Pfam" id="PF00300">
    <property type="entry name" value="His_Phos_1"/>
    <property type="match status" value="1"/>
</dbReference>
<dbReference type="InterPro" id="IPR013078">
    <property type="entry name" value="His_Pase_superF_clade-1"/>
</dbReference>
<organism evidence="1">
    <name type="scientific">Puccinia triticina (isolate 1-1 / race 1 (BBBD))</name>
    <name type="common">Brown leaf rust fungus</name>
    <dbReference type="NCBI Taxonomy" id="630390"/>
    <lineage>
        <taxon>Eukaryota</taxon>
        <taxon>Fungi</taxon>
        <taxon>Dikarya</taxon>
        <taxon>Basidiomycota</taxon>
        <taxon>Pucciniomycotina</taxon>
        <taxon>Pucciniomycetes</taxon>
        <taxon>Pucciniales</taxon>
        <taxon>Pucciniaceae</taxon>
        <taxon>Puccinia</taxon>
    </lineage>
</organism>